<proteinExistence type="predicted"/>
<feature type="compositionally biased region" description="Polar residues" evidence="1">
    <location>
        <begin position="158"/>
        <end position="200"/>
    </location>
</feature>
<name>A0A158QL33_HAEPC</name>
<reference evidence="4" key="1">
    <citation type="submission" date="2016-04" db="UniProtKB">
        <authorList>
            <consortium name="WormBaseParasite"/>
        </authorList>
    </citation>
    <scope>IDENTIFICATION</scope>
</reference>
<dbReference type="Proteomes" id="UP000268014">
    <property type="component" value="Unassembled WGS sequence"/>
</dbReference>
<feature type="compositionally biased region" description="Basic residues" evidence="1">
    <location>
        <begin position="320"/>
        <end position="330"/>
    </location>
</feature>
<evidence type="ECO:0000313" key="2">
    <source>
        <dbReference type="EMBL" id="VDO26751.1"/>
    </source>
</evidence>
<protein>
    <submittedName>
        <fullName evidence="4">ULP_PROTEASE domain-containing protein</fullName>
    </submittedName>
</protein>
<accession>A0A158QL33</accession>
<evidence type="ECO:0000313" key="3">
    <source>
        <dbReference type="Proteomes" id="UP000268014"/>
    </source>
</evidence>
<feature type="compositionally biased region" description="Basic residues" evidence="1">
    <location>
        <begin position="37"/>
        <end position="48"/>
    </location>
</feature>
<feature type="compositionally biased region" description="Polar residues" evidence="1">
    <location>
        <begin position="119"/>
        <end position="131"/>
    </location>
</feature>
<evidence type="ECO:0000256" key="1">
    <source>
        <dbReference type="SAM" id="MobiDB-lite"/>
    </source>
</evidence>
<keyword evidence="3" id="KW-1185">Reference proteome</keyword>
<dbReference type="WBParaSite" id="HPLM_0000569001-mRNA-1">
    <property type="protein sequence ID" value="HPLM_0000569001-mRNA-1"/>
    <property type="gene ID" value="HPLM_0000569001"/>
</dbReference>
<feature type="compositionally biased region" description="Basic and acidic residues" evidence="1">
    <location>
        <begin position="60"/>
        <end position="70"/>
    </location>
</feature>
<organism evidence="4">
    <name type="scientific">Haemonchus placei</name>
    <name type="common">Barber's pole worm</name>
    <dbReference type="NCBI Taxonomy" id="6290"/>
    <lineage>
        <taxon>Eukaryota</taxon>
        <taxon>Metazoa</taxon>
        <taxon>Ecdysozoa</taxon>
        <taxon>Nematoda</taxon>
        <taxon>Chromadorea</taxon>
        <taxon>Rhabditida</taxon>
        <taxon>Rhabditina</taxon>
        <taxon>Rhabditomorpha</taxon>
        <taxon>Strongyloidea</taxon>
        <taxon>Trichostrongylidae</taxon>
        <taxon>Haemonchus</taxon>
    </lineage>
</organism>
<dbReference type="OMA" id="SHNDEWI"/>
<evidence type="ECO:0000313" key="4">
    <source>
        <dbReference type="WBParaSite" id="HPLM_0000569001-mRNA-1"/>
    </source>
</evidence>
<reference evidence="2 3" key="2">
    <citation type="submission" date="2018-11" db="EMBL/GenBank/DDBJ databases">
        <authorList>
            <consortium name="Pathogen Informatics"/>
        </authorList>
    </citation>
    <scope>NUCLEOTIDE SEQUENCE [LARGE SCALE GENOMIC DNA]</scope>
    <source>
        <strain evidence="2 3">MHpl1</strain>
    </source>
</reference>
<dbReference type="OrthoDB" id="5876712at2759"/>
<dbReference type="EMBL" id="UZAF01016374">
    <property type="protein sequence ID" value="VDO26751.1"/>
    <property type="molecule type" value="Genomic_DNA"/>
</dbReference>
<feature type="compositionally biased region" description="Basic and acidic residues" evidence="1">
    <location>
        <begin position="132"/>
        <end position="141"/>
    </location>
</feature>
<feature type="region of interest" description="Disordered" evidence="1">
    <location>
        <begin position="21"/>
        <end position="245"/>
    </location>
</feature>
<dbReference type="STRING" id="6290.A0A158QL33"/>
<dbReference type="AlphaFoldDB" id="A0A158QL33"/>
<feature type="compositionally biased region" description="Polar residues" evidence="1">
    <location>
        <begin position="142"/>
        <end position="151"/>
    </location>
</feature>
<sequence length="690" mass="76878">MADCQSATKLAICDFADINEVGNQKGKMKALAEQLKRATRRTSRRRKKGDTTKNNGPPHNTEKGPHHDKAPAQVQGPKVQNDSEPRTRTTPRSTSGKELDIHQLVSSKSSHNDEWIIGGTSNKQGLATSGKSDGRPVDHNELLSSRSSHQSEWIIGGTSKQQEAQITKQNSSVNSDRTLAGTEQTNPNEPQSGKLTTAKNSEWILGTGHVADARSQTPERSSAAPKEQMATAKSDSEMSTARGSPYQENLSREVFGYDDVPPPTEPEILPTTAESDIMLSARGVHSRTWLTKSRGFSTQHQLAEEKGLAHTPPSALDAKAHRHRKPRRGRSGVALGTSSDSRSLMRFRSYRIRERRKKRLRPLDLSLKVRPTEEKMAADCTANLTPLKAPISIDSMRQLTRNGDQINLRQVLRIYGSGIVEEPYAYLPRVTSLRSTRGMVTVKYGTNMIEIAMQNTDITPSKRGRVGSWIFTPSQSLYTVPVVFGKTKITNEKGPAPYCVSIATPFWVSCHQEQYASSKTGERIRESIEIRQFKGSETPYYAMVALNTTAHPLFSEYVYLGKGVIRIDRSCYIPTENKWRNFFDAGVTTKTMRQYRIPLPWRGGVSNTNIPRAPPITDIQTTVRSTAKEQKDEKYVFSKLKMFLFGGLSALSEELARCDDLLLSVTVVFELWTHALQKNVVSLPVEAKPR</sequence>
<gene>
    <name evidence="2" type="ORF">HPLM_LOCUS5682</name>
</gene>
<feature type="compositionally biased region" description="Polar residues" evidence="1">
    <location>
        <begin position="231"/>
        <end position="245"/>
    </location>
</feature>
<feature type="region of interest" description="Disordered" evidence="1">
    <location>
        <begin position="306"/>
        <end position="340"/>
    </location>
</feature>